<name>A0ABU8W6Z7_9BURK</name>
<dbReference type="RefSeq" id="WP_340366815.1">
    <property type="nucleotide sequence ID" value="NZ_JBBKZV010000025.1"/>
</dbReference>
<protein>
    <recommendedName>
        <fullName evidence="5">Energy transducer TonB</fullName>
    </recommendedName>
</protein>
<evidence type="ECO:0008006" key="5">
    <source>
        <dbReference type="Google" id="ProtNLM"/>
    </source>
</evidence>
<dbReference type="PROSITE" id="PS51257">
    <property type="entry name" value="PROKAR_LIPOPROTEIN"/>
    <property type="match status" value="1"/>
</dbReference>
<dbReference type="EMBL" id="JBBKZV010000025">
    <property type="protein sequence ID" value="MEJ8825785.1"/>
    <property type="molecule type" value="Genomic_DNA"/>
</dbReference>
<feature type="region of interest" description="Disordered" evidence="1">
    <location>
        <begin position="32"/>
        <end position="59"/>
    </location>
</feature>
<feature type="chain" id="PRO_5047142353" description="Energy transducer TonB" evidence="2">
    <location>
        <begin position="24"/>
        <end position="164"/>
    </location>
</feature>
<feature type="signal peptide" evidence="2">
    <location>
        <begin position="1"/>
        <end position="23"/>
    </location>
</feature>
<evidence type="ECO:0000256" key="1">
    <source>
        <dbReference type="SAM" id="MobiDB-lite"/>
    </source>
</evidence>
<evidence type="ECO:0000313" key="4">
    <source>
        <dbReference type="Proteomes" id="UP001363010"/>
    </source>
</evidence>
<evidence type="ECO:0000313" key="3">
    <source>
        <dbReference type="EMBL" id="MEJ8825785.1"/>
    </source>
</evidence>
<keyword evidence="4" id="KW-1185">Reference proteome</keyword>
<organism evidence="3 4">
    <name type="scientific">Variovorax humicola</name>
    <dbReference type="NCBI Taxonomy" id="1769758"/>
    <lineage>
        <taxon>Bacteria</taxon>
        <taxon>Pseudomonadati</taxon>
        <taxon>Pseudomonadota</taxon>
        <taxon>Betaproteobacteria</taxon>
        <taxon>Burkholderiales</taxon>
        <taxon>Comamonadaceae</taxon>
        <taxon>Variovorax</taxon>
    </lineage>
</organism>
<sequence length="164" mass="17658">MKCSPDLRRLTQAGALLCTLWLAACGSGPTVPGQLSSATPPRAGVAAAPPRPSNAANARDYRRDAARHIYDINAKRIYEGKLPALLYAIGTLEVNVDATGKVVSMRWMRAPKHAPEVIAEIERTVLAASPFPVATKLGKVTYTDTWLWDKGGSFQLDTLSEGQL</sequence>
<evidence type="ECO:0000256" key="2">
    <source>
        <dbReference type="SAM" id="SignalP"/>
    </source>
</evidence>
<accession>A0ABU8W6Z7</accession>
<reference evidence="3 4" key="1">
    <citation type="submission" date="2024-03" db="EMBL/GenBank/DDBJ databases">
        <title>Novel species of the genus Variovorax.</title>
        <authorList>
            <person name="Liu Q."/>
            <person name="Xin Y.-H."/>
        </authorList>
    </citation>
    <scope>NUCLEOTIDE SEQUENCE [LARGE SCALE GENOMIC DNA]</scope>
    <source>
        <strain evidence="3 4">KACC 18501</strain>
    </source>
</reference>
<gene>
    <name evidence="3" type="ORF">WKW80_27765</name>
</gene>
<proteinExistence type="predicted"/>
<keyword evidence="2" id="KW-0732">Signal</keyword>
<feature type="compositionally biased region" description="Low complexity" evidence="1">
    <location>
        <begin position="38"/>
        <end position="58"/>
    </location>
</feature>
<dbReference type="Proteomes" id="UP001363010">
    <property type="component" value="Unassembled WGS sequence"/>
</dbReference>
<comment type="caution">
    <text evidence="3">The sequence shown here is derived from an EMBL/GenBank/DDBJ whole genome shotgun (WGS) entry which is preliminary data.</text>
</comment>